<dbReference type="PANTHER" id="PTHR33112">
    <property type="entry name" value="DOMAIN PROTEIN, PUTATIVE-RELATED"/>
    <property type="match status" value="1"/>
</dbReference>
<evidence type="ECO:0000259" key="1">
    <source>
        <dbReference type="Pfam" id="PF06985"/>
    </source>
</evidence>
<keyword evidence="3" id="KW-1185">Reference proteome</keyword>
<name>A0AAN9YP86_9PEZI</name>
<sequence length="761" mass="85427">MGSTSYFTRLVEWHEFGDMADFCAKFRRSPSVYGPTETISSYPEPSCGFWRQNTIIDSITASNNHPTVEPGPSRPQNLDAGLRVKVWEERPLSLYTYAQLFWGDVVVGARLLIHRKELFATRNTKLEFPTRLLHVCGGKSWKPGIGPETIKLIQASELGCKVEYLAFSHCWGDPSEMKFKLLASNIDFCYEGIDFSVLSQNMQDAITTTLSLGFSYVWIDSLCIMQRDDSEGANPEVSREDWIKEAKKMGDVYAGAVCTIASTGSSSSGGGCFHERSRTSLKPCIIGVSSSTALSPDWIYARRDDVFDFERNVDLAPLNSRGWVMQERLLSHRILHFGAETMYWECRCRSASELNPQGYTYKRYPEDFKDNYSPDMSGYIATRADVDRAEREGRGITWAGEEKTRRRPPPVMIDPDAAPGSQAVWRHKRGFWKNILKADEAPWSCENDTRHGHRAGFRAAFERLRGEELFAMRSNADNDDDDDAAPNLVGRDSFSQVWYEVVEPYSRGKLTAPTDKLMAFKGIEDQISNATKFTYLWGLWKERLLTGLLWHAIEGPGRRLLDEQGFPVAPTWSWASIDGVVSLDLVPENSLRDIERKETLVTIAEAGHPGTKSAPQDATVTLRGPLLPIPAPTSSDGIAWYIDIGGQTGRHVSARIFPDIATPDIDICRMTGLACLSFFILDREKKETAIRYSKEDIQGLVLRFVGRRSHGQGEGGAQDVYERVGYFTTSYITNSRGSGRARQMLKKAEVKTLCLTGWSGV</sequence>
<dbReference type="AlphaFoldDB" id="A0AAN9YP86"/>
<protein>
    <recommendedName>
        <fullName evidence="1">Heterokaryon incompatibility domain-containing protein</fullName>
    </recommendedName>
</protein>
<evidence type="ECO:0000313" key="2">
    <source>
        <dbReference type="EMBL" id="KAK7749345.1"/>
    </source>
</evidence>
<gene>
    <name evidence="2" type="ORF">SLS62_008197</name>
</gene>
<reference evidence="2 3" key="1">
    <citation type="submission" date="2024-02" db="EMBL/GenBank/DDBJ databases">
        <title>De novo assembly and annotation of 12 fungi associated with fruit tree decline syndrome in Ontario, Canada.</title>
        <authorList>
            <person name="Sulman M."/>
            <person name="Ellouze W."/>
            <person name="Ilyukhin E."/>
        </authorList>
    </citation>
    <scope>NUCLEOTIDE SEQUENCE [LARGE SCALE GENOMIC DNA]</scope>
    <source>
        <strain evidence="2 3">M11/M66-122</strain>
    </source>
</reference>
<dbReference type="EMBL" id="JAKJXP020000074">
    <property type="protein sequence ID" value="KAK7749345.1"/>
    <property type="molecule type" value="Genomic_DNA"/>
</dbReference>
<feature type="domain" description="Heterokaryon incompatibility" evidence="1">
    <location>
        <begin position="164"/>
        <end position="327"/>
    </location>
</feature>
<evidence type="ECO:0000313" key="3">
    <source>
        <dbReference type="Proteomes" id="UP001320420"/>
    </source>
</evidence>
<accession>A0AAN9YP86</accession>
<comment type="caution">
    <text evidence="2">The sequence shown here is derived from an EMBL/GenBank/DDBJ whole genome shotgun (WGS) entry which is preliminary data.</text>
</comment>
<organism evidence="2 3">
    <name type="scientific">Diatrype stigma</name>
    <dbReference type="NCBI Taxonomy" id="117547"/>
    <lineage>
        <taxon>Eukaryota</taxon>
        <taxon>Fungi</taxon>
        <taxon>Dikarya</taxon>
        <taxon>Ascomycota</taxon>
        <taxon>Pezizomycotina</taxon>
        <taxon>Sordariomycetes</taxon>
        <taxon>Xylariomycetidae</taxon>
        <taxon>Xylariales</taxon>
        <taxon>Diatrypaceae</taxon>
        <taxon>Diatrype</taxon>
    </lineage>
</organism>
<dbReference type="InterPro" id="IPR010730">
    <property type="entry name" value="HET"/>
</dbReference>
<dbReference type="PANTHER" id="PTHR33112:SF16">
    <property type="entry name" value="HETEROKARYON INCOMPATIBILITY DOMAIN-CONTAINING PROTEIN"/>
    <property type="match status" value="1"/>
</dbReference>
<dbReference type="Pfam" id="PF06985">
    <property type="entry name" value="HET"/>
    <property type="match status" value="1"/>
</dbReference>
<proteinExistence type="predicted"/>
<dbReference type="Proteomes" id="UP001320420">
    <property type="component" value="Unassembled WGS sequence"/>
</dbReference>